<keyword evidence="2" id="KW-1185">Reference proteome</keyword>
<proteinExistence type="predicted"/>
<dbReference type="Proteomes" id="UP001172457">
    <property type="component" value="Chromosome 2"/>
</dbReference>
<evidence type="ECO:0000313" key="2">
    <source>
        <dbReference type="Proteomes" id="UP001172457"/>
    </source>
</evidence>
<dbReference type="PANTHER" id="PTHR11439">
    <property type="entry name" value="GAG-POL-RELATED RETROTRANSPOSON"/>
    <property type="match status" value="1"/>
</dbReference>
<dbReference type="EMBL" id="JARYMX010000002">
    <property type="protein sequence ID" value="KAJ9561279.1"/>
    <property type="molecule type" value="Genomic_DNA"/>
</dbReference>
<evidence type="ECO:0000313" key="1">
    <source>
        <dbReference type="EMBL" id="KAJ9561279.1"/>
    </source>
</evidence>
<protein>
    <submittedName>
        <fullName evidence="1">Uncharacterized protein</fullName>
    </submittedName>
</protein>
<accession>A0AA38TJP6</accession>
<gene>
    <name evidence="1" type="ORF">OSB04_006439</name>
</gene>
<name>A0AA38TJP6_9ASTR</name>
<organism evidence="1 2">
    <name type="scientific">Centaurea solstitialis</name>
    <name type="common">yellow star-thistle</name>
    <dbReference type="NCBI Taxonomy" id="347529"/>
    <lineage>
        <taxon>Eukaryota</taxon>
        <taxon>Viridiplantae</taxon>
        <taxon>Streptophyta</taxon>
        <taxon>Embryophyta</taxon>
        <taxon>Tracheophyta</taxon>
        <taxon>Spermatophyta</taxon>
        <taxon>Magnoliopsida</taxon>
        <taxon>eudicotyledons</taxon>
        <taxon>Gunneridae</taxon>
        <taxon>Pentapetalae</taxon>
        <taxon>asterids</taxon>
        <taxon>campanulids</taxon>
        <taxon>Asterales</taxon>
        <taxon>Asteraceae</taxon>
        <taxon>Carduoideae</taxon>
        <taxon>Cardueae</taxon>
        <taxon>Centaureinae</taxon>
        <taxon>Centaurea</taxon>
    </lineage>
</organism>
<sequence length="192" mass="21884">MTYFAFGKRHLHGGKHLRNLIFPFQLILESSIGSKHQLRGAKILNSNAKRVQKQEPSRIQPLRGAKVQCFTVCGFSDTDWDSDMTNRHSTTGYCFFLGDSLISWRSKKQSLTARSSTEADAIQIAYNDVFHERTKHIEIDCHFVRQHVMLKSSQLQPISTDDQPADIFTKAHLPGWFQELVSKLNLGHSSPN</sequence>
<comment type="caution">
    <text evidence="1">The sequence shown here is derived from an EMBL/GenBank/DDBJ whole genome shotgun (WGS) entry which is preliminary data.</text>
</comment>
<dbReference type="CDD" id="cd09272">
    <property type="entry name" value="RNase_HI_RT_Ty1"/>
    <property type="match status" value="1"/>
</dbReference>
<dbReference type="AlphaFoldDB" id="A0AA38TJP6"/>
<dbReference type="PANTHER" id="PTHR11439:SF461">
    <property type="entry name" value="OS10G0432200 PROTEIN"/>
    <property type="match status" value="1"/>
</dbReference>
<reference evidence="1" key="1">
    <citation type="submission" date="2023-03" db="EMBL/GenBank/DDBJ databases">
        <title>Chromosome-scale reference genome and RAD-based genetic map of yellow starthistle (Centaurea solstitialis) reveal putative structural variation and QTLs associated with invader traits.</title>
        <authorList>
            <person name="Reatini B."/>
            <person name="Cang F.A."/>
            <person name="Jiang Q."/>
            <person name="Mckibben M.T.W."/>
            <person name="Barker M.S."/>
            <person name="Rieseberg L.H."/>
            <person name="Dlugosch K.M."/>
        </authorList>
    </citation>
    <scope>NUCLEOTIDE SEQUENCE</scope>
    <source>
        <strain evidence="1">CAN-66</strain>
        <tissue evidence="1">Leaf</tissue>
    </source>
</reference>